<name>A0A7J7W7C2_RHIFE</name>
<gene>
    <name evidence="1" type="ORF">mRhiFer1_008106</name>
</gene>
<evidence type="ECO:0000313" key="1">
    <source>
        <dbReference type="EMBL" id="KAF6333329.1"/>
    </source>
</evidence>
<proteinExistence type="predicted"/>
<reference evidence="1 2" key="1">
    <citation type="journal article" date="2020" name="Nature">
        <title>Six reference-quality genomes reveal evolution of bat adaptations.</title>
        <authorList>
            <person name="Jebb D."/>
            <person name="Huang Z."/>
            <person name="Pippel M."/>
            <person name="Hughes G.M."/>
            <person name="Lavrichenko K."/>
            <person name="Devanna P."/>
            <person name="Winkler S."/>
            <person name="Jermiin L.S."/>
            <person name="Skirmuntt E.C."/>
            <person name="Katzourakis A."/>
            <person name="Burkitt-Gray L."/>
            <person name="Ray D.A."/>
            <person name="Sullivan K.A.M."/>
            <person name="Roscito J.G."/>
            <person name="Kirilenko B.M."/>
            <person name="Davalos L.M."/>
            <person name="Corthals A.P."/>
            <person name="Power M.L."/>
            <person name="Jones G."/>
            <person name="Ransome R.D."/>
            <person name="Dechmann D.K.N."/>
            <person name="Locatelli A.G."/>
            <person name="Puechmaille S.J."/>
            <person name="Fedrigo O."/>
            <person name="Jarvis E.D."/>
            <person name="Hiller M."/>
            <person name="Vernes S.C."/>
            <person name="Myers E.W."/>
            <person name="Teeling E.C."/>
        </authorList>
    </citation>
    <scope>NUCLEOTIDE SEQUENCE [LARGE SCALE GENOMIC DNA]</scope>
    <source>
        <strain evidence="1">MRhiFer1</strain>
        <tissue evidence="1">Lung</tissue>
    </source>
</reference>
<dbReference type="EMBL" id="JACAGC010000011">
    <property type="protein sequence ID" value="KAF6333329.1"/>
    <property type="molecule type" value="Genomic_DNA"/>
</dbReference>
<sequence length="127" mass="14362">MCKWYKSHSIHEPSSLPLEGNKCTSSFWRFYANSRKESALFLLPFPLLVDLRVIRNTEIDDFLKLFCETFTDYFLTGEILGTIIAPSTLSTIMKTSTQNGIMGRGEIILALGHWDLLLALTPTNSVT</sequence>
<dbReference type="Proteomes" id="UP000585614">
    <property type="component" value="Unassembled WGS sequence"/>
</dbReference>
<comment type="caution">
    <text evidence="1">The sequence shown here is derived from an EMBL/GenBank/DDBJ whole genome shotgun (WGS) entry which is preliminary data.</text>
</comment>
<organism evidence="1 2">
    <name type="scientific">Rhinolophus ferrumequinum</name>
    <name type="common">Greater horseshoe bat</name>
    <dbReference type="NCBI Taxonomy" id="59479"/>
    <lineage>
        <taxon>Eukaryota</taxon>
        <taxon>Metazoa</taxon>
        <taxon>Chordata</taxon>
        <taxon>Craniata</taxon>
        <taxon>Vertebrata</taxon>
        <taxon>Euteleostomi</taxon>
        <taxon>Mammalia</taxon>
        <taxon>Eutheria</taxon>
        <taxon>Laurasiatheria</taxon>
        <taxon>Chiroptera</taxon>
        <taxon>Yinpterochiroptera</taxon>
        <taxon>Rhinolophoidea</taxon>
        <taxon>Rhinolophidae</taxon>
        <taxon>Rhinolophinae</taxon>
        <taxon>Rhinolophus</taxon>
    </lineage>
</organism>
<accession>A0A7J7W7C2</accession>
<evidence type="ECO:0000313" key="2">
    <source>
        <dbReference type="Proteomes" id="UP000585614"/>
    </source>
</evidence>
<dbReference type="AlphaFoldDB" id="A0A7J7W7C2"/>
<protein>
    <submittedName>
        <fullName evidence="1">Uncharacterized protein</fullName>
    </submittedName>
</protein>